<dbReference type="EMBL" id="JAPDMQ010000168">
    <property type="protein sequence ID" value="KAK0532114.1"/>
    <property type="molecule type" value="Genomic_DNA"/>
</dbReference>
<feature type="compositionally biased region" description="Low complexity" evidence="1">
    <location>
        <begin position="917"/>
        <end position="927"/>
    </location>
</feature>
<feature type="transmembrane region" description="Helical" evidence="2">
    <location>
        <begin position="279"/>
        <end position="302"/>
    </location>
</feature>
<keyword evidence="4" id="KW-1185">Reference proteome</keyword>
<feature type="transmembrane region" description="Helical" evidence="2">
    <location>
        <begin position="177"/>
        <end position="199"/>
    </location>
</feature>
<feature type="region of interest" description="Disordered" evidence="1">
    <location>
        <begin position="544"/>
        <end position="567"/>
    </location>
</feature>
<accession>A0AAN6GE79</accession>
<feature type="transmembrane region" description="Helical" evidence="2">
    <location>
        <begin position="760"/>
        <end position="782"/>
    </location>
</feature>
<feature type="region of interest" description="Disordered" evidence="1">
    <location>
        <begin position="910"/>
        <end position="965"/>
    </location>
</feature>
<evidence type="ECO:0000256" key="1">
    <source>
        <dbReference type="SAM" id="MobiDB-lite"/>
    </source>
</evidence>
<keyword evidence="2" id="KW-0812">Transmembrane</keyword>
<dbReference type="Proteomes" id="UP001176521">
    <property type="component" value="Unassembled WGS sequence"/>
</dbReference>
<feature type="compositionally biased region" description="Polar residues" evidence="1">
    <location>
        <begin position="836"/>
        <end position="854"/>
    </location>
</feature>
<proteinExistence type="predicted"/>
<feature type="compositionally biased region" description="Low complexity" evidence="1">
    <location>
        <begin position="558"/>
        <end position="567"/>
    </location>
</feature>
<keyword evidence="2" id="KW-0472">Membrane</keyword>
<comment type="caution">
    <text evidence="3">The sequence shown here is derived from an EMBL/GenBank/DDBJ whole genome shotgun (WGS) entry which is preliminary data.</text>
</comment>
<organism evidence="3 4">
    <name type="scientific">Tilletia horrida</name>
    <dbReference type="NCBI Taxonomy" id="155126"/>
    <lineage>
        <taxon>Eukaryota</taxon>
        <taxon>Fungi</taxon>
        <taxon>Dikarya</taxon>
        <taxon>Basidiomycota</taxon>
        <taxon>Ustilaginomycotina</taxon>
        <taxon>Exobasidiomycetes</taxon>
        <taxon>Tilletiales</taxon>
        <taxon>Tilletiaceae</taxon>
        <taxon>Tilletia</taxon>
    </lineage>
</organism>
<evidence type="ECO:0000256" key="2">
    <source>
        <dbReference type="SAM" id="Phobius"/>
    </source>
</evidence>
<gene>
    <name evidence="3" type="ORF">OC842_003408</name>
</gene>
<evidence type="ECO:0000313" key="3">
    <source>
        <dbReference type="EMBL" id="KAK0532114.1"/>
    </source>
</evidence>
<feature type="region of interest" description="Disordered" evidence="1">
    <location>
        <begin position="836"/>
        <end position="886"/>
    </location>
</feature>
<feature type="compositionally biased region" description="Low complexity" evidence="1">
    <location>
        <begin position="862"/>
        <end position="875"/>
    </location>
</feature>
<feature type="transmembrane region" description="Helical" evidence="2">
    <location>
        <begin position="145"/>
        <end position="165"/>
    </location>
</feature>
<protein>
    <submittedName>
        <fullName evidence="3">Uncharacterized protein</fullName>
    </submittedName>
</protein>
<dbReference type="AlphaFoldDB" id="A0AAN6GE79"/>
<reference evidence="3" key="1">
    <citation type="journal article" date="2023" name="PhytoFront">
        <title>Draft Genome Resources of Seven Strains of Tilletia horrida, Causal Agent of Kernel Smut of Rice.</title>
        <authorList>
            <person name="Khanal S."/>
            <person name="Antony Babu S."/>
            <person name="Zhou X.G."/>
        </authorList>
    </citation>
    <scope>NUCLEOTIDE SEQUENCE</scope>
    <source>
        <strain evidence="3">TX3</strain>
    </source>
</reference>
<keyword evidence="2" id="KW-1133">Transmembrane helix</keyword>
<name>A0AAN6GE79_9BASI</name>
<sequence>MFSSSPYVSVPIVQVEDLTVGEGRQHPSGPRLPRGHHAPRLSDHNQPSTHPSLQHQHAPGHAPGGRPTSSYSAFEPMGYRGPSAYDHLPLSEQPSHASSSYSSTPSHRNLKLTTSLPYQHASPPRQHGPRILRPWQTVFETPSRLNTALLLVAGAVAYMLVWLVPMELTKKFDMSLYWARAIVTAIISIAGLIISFPLYEIAHTMLYSAIWTAIILEEDLTLRDLNLVADRIGIISGLRLLWIKARAGSKRMLGIDSRRHASQSDKASWYGRRAHKRRALWGIEVPASLAILLLIAVFNFAVDRTIKIDFDFKRRQVYDAISVAGDLSDTDTSRAETVLNYFEDFVRTWTLQSTAALKLPSTVKLALPDDSGQYAYFTEVESDYFSPTFEGYGSFSNETHTDSQGLGWSDAVSSAADASSLTFTAADGKTSIQLRYIEWPRWGIQARCQRLDNLAQYLVPDIAPTNISLSKHGTALFLTHSALSSALGQLNVTLPSSLRGPANLTKAVADLSTVLPNGLNAADIALTSIWPINGVAQSYFSQPMPAEDELHPGNDVPSGSRGQAGSAGRGWVSMEVVLVRLKPDLAGPASQFGLIANMIDNVGNFSDVGFDVAVCVERFEPYIVEVYQGRGIQSTRIISQAANFSAHSSKRRFSYLLSGTTSHLNSTTKYAAYAAAHENARNALIKDNGRDWWWVPNPTLTSMSSGGEGGPAGYGTLDPERLADMLASADTRLLLPYLVGNGKVEAHSFEILPIARVCCIIPWLNIVMATIIGCGLAGILFVPRLPGGLPRRSTSPISWLAAFSSLRLGDTPANAVFATSPTSALPDSGKASSASHFSFGSVKPQSSSPDTADSNELRLFPSSSSIGGTRSRSGLSGTGTGSIAPGPFVTLEQVEKQLGNQTIAYALPDDIVDPGSQTQTQPQTQPQSHNYNSHSYDDQYHAQGRSRPPSNVTSPSAGFVMEKPY</sequence>
<evidence type="ECO:0000313" key="4">
    <source>
        <dbReference type="Proteomes" id="UP001176521"/>
    </source>
</evidence>
<feature type="compositionally biased region" description="Low complexity" evidence="1">
    <location>
        <begin position="91"/>
        <end position="106"/>
    </location>
</feature>
<feature type="region of interest" description="Disordered" evidence="1">
    <location>
        <begin position="18"/>
        <end position="108"/>
    </location>
</feature>
<feature type="compositionally biased region" description="Polar residues" evidence="1">
    <location>
        <begin position="44"/>
        <end position="55"/>
    </location>
</feature>